<evidence type="ECO:0000313" key="2">
    <source>
        <dbReference type="EMBL" id="MDN0049374.1"/>
    </source>
</evidence>
<organism evidence="2 3">
    <name type="scientific">Bacteroides gallinaceum</name>
    <dbReference type="NCBI Taxonomy" id="1462571"/>
    <lineage>
        <taxon>Bacteria</taxon>
        <taxon>Pseudomonadati</taxon>
        <taxon>Bacteroidota</taxon>
        <taxon>Bacteroidia</taxon>
        <taxon>Bacteroidales</taxon>
        <taxon>Bacteroidaceae</taxon>
        <taxon>Bacteroides</taxon>
    </lineage>
</organism>
<dbReference type="Proteomes" id="UP001167871">
    <property type="component" value="Unassembled WGS sequence"/>
</dbReference>
<accession>A0ABT7X5L0</accession>
<reference evidence="2" key="2">
    <citation type="submission" date="2024-05" db="EMBL/GenBank/DDBJ databases">
        <title>Identification and characterization of horizontal gene transfer across gut microbiota members of farm animals based on homology search.</title>
        <authorList>
            <person name="Schwarzerova J."/>
            <person name="Nykrynova M."/>
            <person name="Jureckova K."/>
            <person name="Cejkova D."/>
            <person name="Rychlik I."/>
        </authorList>
    </citation>
    <scope>NUCLEOTIDE SEQUENCE</scope>
    <source>
        <strain evidence="2">84_SSukc20</strain>
    </source>
</reference>
<name>A0ABT7X5L0_9BACE</name>
<keyword evidence="3" id="KW-1185">Reference proteome</keyword>
<evidence type="ECO:0000313" key="3">
    <source>
        <dbReference type="Proteomes" id="UP001167871"/>
    </source>
</evidence>
<reference evidence="2" key="1">
    <citation type="submission" date="2023-06" db="EMBL/GenBank/DDBJ databases">
        <authorList>
            <person name="Zeman M."/>
            <person name="Kubasova T."/>
            <person name="Jahodarova E."/>
            <person name="Nykrynova M."/>
            <person name="Rychlik I."/>
        </authorList>
    </citation>
    <scope>NUCLEOTIDE SEQUENCE</scope>
    <source>
        <strain evidence="2">84_SSukc20</strain>
    </source>
</reference>
<feature type="transmembrane region" description="Helical" evidence="1">
    <location>
        <begin position="56"/>
        <end position="74"/>
    </location>
</feature>
<keyword evidence="1" id="KW-1133">Transmembrane helix</keyword>
<proteinExistence type="predicted"/>
<keyword evidence="1" id="KW-0472">Membrane</keyword>
<gene>
    <name evidence="2" type="ORF">QVO10_08245</name>
</gene>
<dbReference type="RefSeq" id="WP_301639702.1">
    <property type="nucleotide sequence ID" value="NZ_JAUEII010000015.1"/>
</dbReference>
<sequence>MKGRVFSTSYTQNPAGFGQNANITYLYRHIYLLSSDMENELQKKTYERITGELSRFLPLGYLAMVIIGMIFNYFRYEAFGLNIFQYASVFDFLISPFEDMHILLFIFGSMLLVLFTMKMDKLWKKHFPKSYKKWSFKWTERSWYKPASYIFVITAYIFYGAYFYGVYTYNAVPQKKDITVRYQNNETLTGKQIGKVGNALFLLCGEKVKIIPATAYKELSYPLGK</sequence>
<feature type="transmembrane region" description="Helical" evidence="1">
    <location>
        <begin position="147"/>
        <end position="167"/>
    </location>
</feature>
<comment type="caution">
    <text evidence="2">The sequence shown here is derived from an EMBL/GenBank/DDBJ whole genome shotgun (WGS) entry which is preliminary data.</text>
</comment>
<protein>
    <submittedName>
        <fullName evidence="2">Uncharacterized protein</fullName>
    </submittedName>
</protein>
<keyword evidence="1" id="KW-0812">Transmembrane</keyword>
<dbReference type="EMBL" id="JAUEII010000015">
    <property type="protein sequence ID" value="MDN0049374.1"/>
    <property type="molecule type" value="Genomic_DNA"/>
</dbReference>
<evidence type="ECO:0000256" key="1">
    <source>
        <dbReference type="SAM" id="Phobius"/>
    </source>
</evidence>
<feature type="transmembrane region" description="Helical" evidence="1">
    <location>
        <begin position="100"/>
        <end position="117"/>
    </location>
</feature>